<protein>
    <submittedName>
        <fullName evidence="1">Uncharacterized protein</fullName>
    </submittedName>
</protein>
<comment type="caution">
    <text evidence="1">The sequence shown here is derived from an EMBL/GenBank/DDBJ whole genome shotgun (WGS) entry which is preliminary data.</text>
</comment>
<evidence type="ECO:0000313" key="2">
    <source>
        <dbReference type="Proteomes" id="UP000018168"/>
    </source>
</evidence>
<name>R6N1Y9_9FIRM</name>
<dbReference type="EMBL" id="CBEP010000091">
    <property type="protein sequence ID" value="CDC05035.1"/>
    <property type="molecule type" value="Genomic_DNA"/>
</dbReference>
<evidence type="ECO:0000313" key="1">
    <source>
        <dbReference type="EMBL" id="CDC05035.1"/>
    </source>
</evidence>
<organism evidence="1 2">
    <name type="scientific">[Clostridium] leptum CAG:27</name>
    <dbReference type="NCBI Taxonomy" id="1263068"/>
    <lineage>
        <taxon>Bacteria</taxon>
        <taxon>Bacillati</taxon>
        <taxon>Bacillota</taxon>
        <taxon>Clostridia</taxon>
        <taxon>Eubacteriales</taxon>
        <taxon>Oscillospiraceae</taxon>
        <taxon>Oscillospiraceae incertae sedis</taxon>
    </lineage>
</organism>
<reference evidence="1" key="1">
    <citation type="submission" date="2012-11" db="EMBL/GenBank/DDBJ databases">
        <title>Dependencies among metagenomic species, viruses, plasmids and units of genetic variation.</title>
        <authorList>
            <person name="Nielsen H.B."/>
            <person name="Almeida M."/>
            <person name="Juncker A.S."/>
            <person name="Rasmussen S."/>
            <person name="Li J."/>
            <person name="Sunagawa S."/>
            <person name="Plichta D."/>
            <person name="Gautier L."/>
            <person name="Le Chatelier E."/>
            <person name="Peletier E."/>
            <person name="Bonde I."/>
            <person name="Nielsen T."/>
            <person name="Manichanh C."/>
            <person name="Arumugam M."/>
            <person name="Batto J."/>
            <person name="Santos M.B.Q.D."/>
            <person name="Blom N."/>
            <person name="Borruel N."/>
            <person name="Burgdorf K.S."/>
            <person name="Boumezbeur F."/>
            <person name="Casellas F."/>
            <person name="Dore J."/>
            <person name="Guarner F."/>
            <person name="Hansen T."/>
            <person name="Hildebrand F."/>
            <person name="Kaas R.S."/>
            <person name="Kennedy S."/>
            <person name="Kristiansen K."/>
            <person name="Kultima J.R."/>
            <person name="Leonard P."/>
            <person name="Levenez F."/>
            <person name="Lund O."/>
            <person name="Moumen B."/>
            <person name="Le Paslier D."/>
            <person name="Pons N."/>
            <person name="Pedersen O."/>
            <person name="Prifti E."/>
            <person name="Qin J."/>
            <person name="Raes J."/>
            <person name="Tap J."/>
            <person name="Tims S."/>
            <person name="Ussery D.W."/>
            <person name="Yamada T."/>
            <person name="MetaHit consortium"/>
            <person name="Renault P."/>
            <person name="Sicheritz-Ponten T."/>
            <person name="Bork P."/>
            <person name="Wang J."/>
            <person name="Brunak S."/>
            <person name="Ehrlich S.D."/>
        </authorList>
    </citation>
    <scope>NUCLEOTIDE SEQUENCE [LARGE SCALE GENOMIC DNA]</scope>
</reference>
<proteinExistence type="predicted"/>
<accession>R6N1Y9</accession>
<sequence>MPVFKKDRGYIFGVQFNSKEQKAIDAEILRQCAEFNRKNELEMDSVILWVLHERFGFGEMRLRKFFDSYAVELDALEKRYEMGDEDMAWLCRYKLKEYGIDIAKWSKEAKR</sequence>
<gene>
    <name evidence="1" type="ORF">BN578_00567</name>
</gene>
<dbReference type="AlphaFoldDB" id="R6N1Y9"/>
<dbReference type="Proteomes" id="UP000018168">
    <property type="component" value="Unassembled WGS sequence"/>
</dbReference>